<dbReference type="InterPro" id="IPR003439">
    <property type="entry name" value="ABC_transporter-like_ATP-bd"/>
</dbReference>
<dbReference type="GO" id="GO:0140359">
    <property type="term" value="F:ABC-type transporter activity"/>
    <property type="evidence" value="ECO:0007669"/>
    <property type="project" value="InterPro"/>
</dbReference>
<dbReference type="GO" id="GO:0005319">
    <property type="term" value="F:lipid transporter activity"/>
    <property type="evidence" value="ECO:0007669"/>
    <property type="project" value="TreeGrafter"/>
</dbReference>
<feature type="domain" description="ABC transporter" evidence="8">
    <location>
        <begin position="523"/>
        <end position="754"/>
    </location>
</feature>
<dbReference type="InterPro" id="IPR013525">
    <property type="entry name" value="ABC2_TM"/>
</dbReference>
<dbReference type="SUPFAM" id="SSF52540">
    <property type="entry name" value="P-loop containing nucleoside triphosphate hydrolases"/>
    <property type="match status" value="1"/>
</dbReference>
<dbReference type="InterPro" id="IPR027417">
    <property type="entry name" value="P-loop_NTPase"/>
</dbReference>
<evidence type="ECO:0000259" key="8">
    <source>
        <dbReference type="PROSITE" id="PS50893"/>
    </source>
</evidence>
<dbReference type="PANTHER" id="PTHR19229">
    <property type="entry name" value="ATP-BINDING CASSETTE TRANSPORTER SUBFAMILY A ABCA"/>
    <property type="match status" value="1"/>
</dbReference>
<gene>
    <name evidence="9" type="ORF">HPB52_012817</name>
</gene>
<keyword evidence="2 7" id="KW-0812">Transmembrane</keyword>
<feature type="transmembrane region" description="Helical" evidence="7">
    <location>
        <begin position="48"/>
        <end position="70"/>
    </location>
</feature>
<feature type="transmembrane region" description="Helical" evidence="7">
    <location>
        <begin position="230"/>
        <end position="251"/>
    </location>
</feature>
<dbReference type="AlphaFoldDB" id="A0A9D4PX71"/>
<keyword evidence="5 7" id="KW-1133">Transmembrane helix</keyword>
<keyword evidence="4" id="KW-0067">ATP-binding</keyword>
<feature type="transmembrane region" description="Helical" evidence="7">
    <location>
        <begin position="341"/>
        <end position="361"/>
    </location>
</feature>
<dbReference type="PROSITE" id="PS00211">
    <property type="entry name" value="ABC_TRANSPORTER_1"/>
    <property type="match status" value="1"/>
</dbReference>
<feature type="transmembrane region" description="Helical" evidence="7">
    <location>
        <begin position="308"/>
        <end position="329"/>
    </location>
</feature>
<dbReference type="InterPro" id="IPR026082">
    <property type="entry name" value="ABCA"/>
</dbReference>
<evidence type="ECO:0000256" key="5">
    <source>
        <dbReference type="ARBA" id="ARBA00022989"/>
    </source>
</evidence>
<evidence type="ECO:0000256" key="1">
    <source>
        <dbReference type="ARBA" id="ARBA00004141"/>
    </source>
</evidence>
<dbReference type="InterPro" id="IPR003593">
    <property type="entry name" value="AAA+_ATPase"/>
</dbReference>
<comment type="subcellular location">
    <subcellularLocation>
        <location evidence="1">Membrane</location>
        <topology evidence="1">Multi-pass membrane protein</topology>
    </subcellularLocation>
</comment>
<comment type="caution">
    <text evidence="9">The sequence shown here is derived from an EMBL/GenBank/DDBJ whole genome shotgun (WGS) entry which is preliminary data.</text>
</comment>
<accession>A0A9D4PX71</accession>
<feature type="transmembrane region" description="Helical" evidence="7">
    <location>
        <begin position="263"/>
        <end position="288"/>
    </location>
</feature>
<evidence type="ECO:0000313" key="10">
    <source>
        <dbReference type="Proteomes" id="UP000821837"/>
    </source>
</evidence>
<dbReference type="SMART" id="SM00382">
    <property type="entry name" value="AAA"/>
    <property type="match status" value="1"/>
</dbReference>
<dbReference type="Gene3D" id="3.40.50.300">
    <property type="entry name" value="P-loop containing nucleotide triphosphate hydrolases"/>
    <property type="match status" value="1"/>
</dbReference>
<evidence type="ECO:0000313" key="9">
    <source>
        <dbReference type="EMBL" id="KAH7956819.1"/>
    </source>
</evidence>
<feature type="transmembrane region" description="Helical" evidence="7">
    <location>
        <begin position="454"/>
        <end position="473"/>
    </location>
</feature>
<sequence>MYAVCALQILAAAPVTTFVHGNQRRPHGWQRFYALIHKRLLYLLRTPFLFFTGWILPLVIAHIGIGIVKLNAFRLPFEYRYIDLNAGAYVGARKSTLRTFIQEDKRTNESLGYKVLLESMNVPHMQILSVLYSLFTMYDKIFFKYASYFSFGTVFDTASIQMWYNPLSVIAASIQQNLIDTVLLRLKTSQPNTRIDTGVSLYTFTEDEIRANVIERDPLNDLAELLEHTWAYWGVMGSVSFGLVMSSFVVLPSIEICSEARQLQLMTGVSGCLYLATNFLFDLVFYLVPMATIYGGFAVIFGLHDETLASLLIIMIAFAPLGILLPYLISEHAPDGSTAYAIVLGLFAIAGPGTIIGFLYASDAFEGEILRLPFMFFPPFALSATTVRAVNLKYEVSICDYLRGRKKLLEKHFDFCNSVKPYGAAIRFCCDVLTNKTHSEWQEIQLLSTSPYGILQDILIMLLLGFLVFLYLLHRALGLPPLLRQKTEPPAMRPDHKEDEDVAAERAAVELICRQQRFAEHTLVARCLHKLYGQLHAVRGLSFALKPGECFGLLGVNGAGKTTTFRMLAGLIRATYGDAFMKDAVLSDDIRKWQSRLGYCPQGGALMNKLNAYETLYLYGRLRGIPEDVLPGAVDYVLYVTDLSDEAGKRCMNYSGGNRRKLSMAVALIGLPGLVLLDEPYAGVDVLARTRIHEALNPLKNRTETTIVLTSQSMEECELSCDRICIMVDGEMVCLGTLQHIKDRFGKGYKLLFTLQEDTWVAVDQLARGVRKSLPGITVIDVRRARSRRRHFHHCQWVFYGYYGYNGYLCHYGYYLNVTDV</sequence>
<keyword evidence="3" id="KW-0547">Nucleotide-binding</keyword>
<evidence type="ECO:0000256" key="3">
    <source>
        <dbReference type="ARBA" id="ARBA00022741"/>
    </source>
</evidence>
<evidence type="ECO:0000256" key="4">
    <source>
        <dbReference type="ARBA" id="ARBA00022840"/>
    </source>
</evidence>
<dbReference type="CDD" id="cd03263">
    <property type="entry name" value="ABC_subfamily_A"/>
    <property type="match status" value="1"/>
</dbReference>
<dbReference type="Pfam" id="PF00005">
    <property type="entry name" value="ABC_tran"/>
    <property type="match status" value="1"/>
</dbReference>
<evidence type="ECO:0000256" key="7">
    <source>
        <dbReference type="SAM" id="Phobius"/>
    </source>
</evidence>
<keyword evidence="10" id="KW-1185">Reference proteome</keyword>
<proteinExistence type="predicted"/>
<dbReference type="PANTHER" id="PTHR19229:SF250">
    <property type="entry name" value="ABC TRANSPORTER DOMAIN-CONTAINING PROTEIN-RELATED"/>
    <property type="match status" value="1"/>
</dbReference>
<feature type="transmembrane region" description="Helical" evidence="7">
    <location>
        <begin position="145"/>
        <end position="164"/>
    </location>
</feature>
<keyword evidence="6 7" id="KW-0472">Membrane</keyword>
<name>A0A9D4PX71_RHISA</name>
<organism evidence="9 10">
    <name type="scientific">Rhipicephalus sanguineus</name>
    <name type="common">Brown dog tick</name>
    <name type="synonym">Ixodes sanguineus</name>
    <dbReference type="NCBI Taxonomy" id="34632"/>
    <lineage>
        <taxon>Eukaryota</taxon>
        <taxon>Metazoa</taxon>
        <taxon>Ecdysozoa</taxon>
        <taxon>Arthropoda</taxon>
        <taxon>Chelicerata</taxon>
        <taxon>Arachnida</taxon>
        <taxon>Acari</taxon>
        <taxon>Parasitiformes</taxon>
        <taxon>Ixodida</taxon>
        <taxon>Ixodoidea</taxon>
        <taxon>Ixodidae</taxon>
        <taxon>Rhipicephalinae</taxon>
        <taxon>Rhipicephalus</taxon>
        <taxon>Rhipicephalus</taxon>
    </lineage>
</organism>
<reference evidence="9" key="2">
    <citation type="submission" date="2021-09" db="EMBL/GenBank/DDBJ databases">
        <authorList>
            <person name="Jia N."/>
            <person name="Wang J."/>
            <person name="Shi W."/>
            <person name="Du L."/>
            <person name="Sun Y."/>
            <person name="Zhan W."/>
            <person name="Jiang J."/>
            <person name="Wang Q."/>
            <person name="Zhang B."/>
            <person name="Ji P."/>
            <person name="Sakyi L.B."/>
            <person name="Cui X."/>
            <person name="Yuan T."/>
            <person name="Jiang B."/>
            <person name="Yang W."/>
            <person name="Lam T.T.-Y."/>
            <person name="Chang Q."/>
            <person name="Ding S."/>
            <person name="Wang X."/>
            <person name="Zhu J."/>
            <person name="Ruan X."/>
            <person name="Zhao L."/>
            <person name="Wei J."/>
            <person name="Que T."/>
            <person name="Du C."/>
            <person name="Cheng J."/>
            <person name="Dai P."/>
            <person name="Han X."/>
            <person name="Huang E."/>
            <person name="Gao Y."/>
            <person name="Liu J."/>
            <person name="Shao H."/>
            <person name="Ye R."/>
            <person name="Li L."/>
            <person name="Wei W."/>
            <person name="Wang X."/>
            <person name="Wang C."/>
            <person name="Huo Q."/>
            <person name="Li W."/>
            <person name="Guo W."/>
            <person name="Chen H."/>
            <person name="Chen S."/>
            <person name="Zhou L."/>
            <person name="Zhou L."/>
            <person name="Ni X."/>
            <person name="Tian J."/>
            <person name="Zhou Y."/>
            <person name="Sheng Y."/>
            <person name="Liu T."/>
            <person name="Pan Y."/>
            <person name="Xia L."/>
            <person name="Li J."/>
            <person name="Zhao F."/>
            <person name="Cao W."/>
        </authorList>
    </citation>
    <scope>NUCLEOTIDE SEQUENCE</scope>
    <source>
        <strain evidence="9">Rsan-2018</strain>
        <tissue evidence="9">Larvae</tissue>
    </source>
</reference>
<protein>
    <recommendedName>
        <fullName evidence="8">ABC transporter domain-containing protein</fullName>
    </recommendedName>
</protein>
<evidence type="ECO:0000256" key="6">
    <source>
        <dbReference type="ARBA" id="ARBA00023136"/>
    </source>
</evidence>
<dbReference type="InterPro" id="IPR017871">
    <property type="entry name" value="ABC_transporter-like_CS"/>
</dbReference>
<dbReference type="GO" id="GO:0016887">
    <property type="term" value="F:ATP hydrolysis activity"/>
    <property type="evidence" value="ECO:0007669"/>
    <property type="project" value="InterPro"/>
</dbReference>
<dbReference type="GO" id="GO:0005524">
    <property type="term" value="F:ATP binding"/>
    <property type="evidence" value="ECO:0007669"/>
    <property type="project" value="UniProtKB-KW"/>
</dbReference>
<dbReference type="GO" id="GO:0016020">
    <property type="term" value="C:membrane"/>
    <property type="evidence" value="ECO:0007669"/>
    <property type="project" value="UniProtKB-SubCell"/>
</dbReference>
<dbReference type="PROSITE" id="PS50893">
    <property type="entry name" value="ABC_TRANSPORTER_2"/>
    <property type="match status" value="1"/>
</dbReference>
<evidence type="ECO:0000256" key="2">
    <source>
        <dbReference type="ARBA" id="ARBA00022692"/>
    </source>
</evidence>
<dbReference type="EMBL" id="JABSTV010001250">
    <property type="protein sequence ID" value="KAH7956819.1"/>
    <property type="molecule type" value="Genomic_DNA"/>
</dbReference>
<dbReference type="Pfam" id="PF12698">
    <property type="entry name" value="ABC2_membrane_3"/>
    <property type="match status" value="1"/>
</dbReference>
<dbReference type="FunFam" id="3.40.50.300:FF:002470">
    <property type="entry name" value="ABC transporter, putative"/>
    <property type="match status" value="1"/>
</dbReference>
<dbReference type="Proteomes" id="UP000821837">
    <property type="component" value="Unassembled WGS sequence"/>
</dbReference>
<reference evidence="9" key="1">
    <citation type="journal article" date="2020" name="Cell">
        <title>Large-Scale Comparative Analyses of Tick Genomes Elucidate Their Genetic Diversity and Vector Capacities.</title>
        <authorList>
            <consortium name="Tick Genome and Microbiome Consortium (TIGMIC)"/>
            <person name="Jia N."/>
            <person name="Wang J."/>
            <person name="Shi W."/>
            <person name="Du L."/>
            <person name="Sun Y."/>
            <person name="Zhan W."/>
            <person name="Jiang J.F."/>
            <person name="Wang Q."/>
            <person name="Zhang B."/>
            <person name="Ji P."/>
            <person name="Bell-Sakyi L."/>
            <person name="Cui X.M."/>
            <person name="Yuan T.T."/>
            <person name="Jiang B.G."/>
            <person name="Yang W.F."/>
            <person name="Lam T.T."/>
            <person name="Chang Q.C."/>
            <person name="Ding S.J."/>
            <person name="Wang X.J."/>
            <person name="Zhu J.G."/>
            <person name="Ruan X.D."/>
            <person name="Zhao L."/>
            <person name="Wei J.T."/>
            <person name="Ye R.Z."/>
            <person name="Que T.C."/>
            <person name="Du C.H."/>
            <person name="Zhou Y.H."/>
            <person name="Cheng J.X."/>
            <person name="Dai P.F."/>
            <person name="Guo W.B."/>
            <person name="Han X.H."/>
            <person name="Huang E.J."/>
            <person name="Li L.F."/>
            <person name="Wei W."/>
            <person name="Gao Y.C."/>
            <person name="Liu J.Z."/>
            <person name="Shao H.Z."/>
            <person name="Wang X."/>
            <person name="Wang C.C."/>
            <person name="Yang T.C."/>
            <person name="Huo Q.B."/>
            <person name="Li W."/>
            <person name="Chen H.Y."/>
            <person name="Chen S.E."/>
            <person name="Zhou L.G."/>
            <person name="Ni X.B."/>
            <person name="Tian J.H."/>
            <person name="Sheng Y."/>
            <person name="Liu T."/>
            <person name="Pan Y.S."/>
            <person name="Xia L.Y."/>
            <person name="Li J."/>
            <person name="Zhao F."/>
            <person name="Cao W.C."/>
        </authorList>
    </citation>
    <scope>NUCLEOTIDE SEQUENCE</scope>
    <source>
        <strain evidence="9">Rsan-2018</strain>
    </source>
</reference>
<dbReference type="VEuPathDB" id="VectorBase:RSAN_058089"/>